<dbReference type="Gene3D" id="1.25.40.10">
    <property type="entry name" value="Tetratricopeptide repeat domain"/>
    <property type="match status" value="1"/>
</dbReference>
<feature type="transmembrane region" description="Helical" evidence="1">
    <location>
        <begin position="825"/>
        <end position="842"/>
    </location>
</feature>
<dbReference type="InterPro" id="IPR011990">
    <property type="entry name" value="TPR-like_helical_dom_sf"/>
</dbReference>
<evidence type="ECO:0000256" key="1">
    <source>
        <dbReference type="SAM" id="Phobius"/>
    </source>
</evidence>
<comment type="caution">
    <text evidence="3">The sequence shown here is derived from an EMBL/GenBank/DDBJ whole genome shotgun (WGS) entry which is preliminary data.</text>
</comment>
<gene>
    <name evidence="3" type="ORF">HGP29_20490</name>
</gene>
<dbReference type="RefSeq" id="WP_168884304.1">
    <property type="nucleotide sequence ID" value="NZ_JABAIL010000007.1"/>
</dbReference>
<dbReference type="PANTHER" id="PTHR10098">
    <property type="entry name" value="RAPSYN-RELATED"/>
    <property type="match status" value="1"/>
</dbReference>
<feature type="domain" description="CHAT" evidence="2">
    <location>
        <begin position="569"/>
        <end position="814"/>
    </location>
</feature>
<sequence>MIFFLIILQILNYPFLKNDDSKLADDAYINFKNKNYETSINRFESLKEKTTDYNAKTFACFFLGHLYLKETLEIEKGICNYREAIQIQEKNGIKYEWLYSNSLKAIGTYHNRVGSLDSAEYYFHKANKSFIKQNSNVQNSMAAKLGLIYYLKKEYSFGDLLYQKYHSNIKSPSSDYFSYLTLTKNDSVIDDYFKQCHEYYKNKKFNRSNYFYFYAKYQYEKNKLIESITIVDEFLELSKENITKNINVYSTDELLMTHFYFSRAHLLKALAYEKLEKNDQALTEFNIALNEINLALPAKYQRNLILKNLIFRNLTQFHHDRGKEYLQYLDSSELVLDQYVNVGKDSTGVVHHEYMEHYYLKGLYEDDEQLKDKYYWKSYHHFKKFIGKQHGDKDQLVSFISQKDLQDEFIHFYIHQYQKNQNEDDLLKALEIIENTKSTILNKRSSNVKNLSIDEYFALDNVFDFKKKLKETPLLTPDILRSYFKENFEEKNIGFVSYYQDEHNRFVIISYSKGKFNLEVVNAQERDFNLLKAFSAKLYQSDYFIDRTYINQLDSISHLLLPQKVFNNQEDRIMISADQLTSTIPLGILNLSDGKKVIEEHSISYAFSLHHEYFISSLPKVKNDQIDILGIAPFANKDLKFSQEEVEGITENTLINEEATKENVIKAVNDYDIIHFATHTVIGDDEQSSRIFLYGHDSLPEGFTFDQVEEMDFSKHNLISVSSCYSANGKYIKGEGLMSFQRAFAYSQAPSVLAGLWKVNDQASLYISKKFFKFLKDGYEKDIALQKAKLEFFEDFPALKQNPMFWGSLIISGDIDPITKKSNHWLWLLFLILIPSICYFLWKKFKHKDL</sequence>
<evidence type="ECO:0000313" key="3">
    <source>
        <dbReference type="EMBL" id="NLR93589.1"/>
    </source>
</evidence>
<name>A0A7X8XXU1_9BACT</name>
<organism evidence="3 4">
    <name type="scientific">Flammeovirga agarivorans</name>
    <dbReference type="NCBI Taxonomy" id="2726742"/>
    <lineage>
        <taxon>Bacteria</taxon>
        <taxon>Pseudomonadati</taxon>
        <taxon>Bacteroidota</taxon>
        <taxon>Cytophagia</taxon>
        <taxon>Cytophagales</taxon>
        <taxon>Flammeovirgaceae</taxon>
        <taxon>Flammeovirga</taxon>
    </lineage>
</organism>
<keyword evidence="1" id="KW-1133">Transmembrane helix</keyword>
<protein>
    <submittedName>
        <fullName evidence="3">CHAT domain-containing protein</fullName>
    </submittedName>
</protein>
<dbReference type="PANTHER" id="PTHR10098:SF108">
    <property type="entry name" value="TETRATRICOPEPTIDE REPEAT PROTEIN 28"/>
    <property type="match status" value="1"/>
</dbReference>
<evidence type="ECO:0000259" key="2">
    <source>
        <dbReference type="Pfam" id="PF12770"/>
    </source>
</evidence>
<dbReference type="AlphaFoldDB" id="A0A7X8XXU1"/>
<keyword evidence="1" id="KW-0812">Transmembrane</keyword>
<dbReference type="Proteomes" id="UP000585050">
    <property type="component" value="Unassembled WGS sequence"/>
</dbReference>
<evidence type="ECO:0000313" key="4">
    <source>
        <dbReference type="Proteomes" id="UP000585050"/>
    </source>
</evidence>
<reference evidence="3 4" key="1">
    <citation type="submission" date="2020-04" db="EMBL/GenBank/DDBJ databases">
        <title>Flammeovirga sp. SR4, a novel species isolated from seawater.</title>
        <authorList>
            <person name="Wang X."/>
        </authorList>
    </citation>
    <scope>NUCLEOTIDE SEQUENCE [LARGE SCALE GENOMIC DNA]</scope>
    <source>
        <strain evidence="3 4">SR4</strain>
    </source>
</reference>
<dbReference type="InterPro" id="IPR024983">
    <property type="entry name" value="CHAT_dom"/>
</dbReference>
<keyword evidence="4" id="KW-1185">Reference proteome</keyword>
<dbReference type="Pfam" id="PF12770">
    <property type="entry name" value="CHAT"/>
    <property type="match status" value="1"/>
</dbReference>
<keyword evidence="1" id="KW-0472">Membrane</keyword>
<proteinExistence type="predicted"/>
<dbReference type="EMBL" id="JABAIL010000007">
    <property type="protein sequence ID" value="NLR93589.1"/>
    <property type="molecule type" value="Genomic_DNA"/>
</dbReference>
<accession>A0A7X8XXU1</accession>